<keyword evidence="4" id="KW-1185">Reference proteome</keyword>
<dbReference type="AlphaFoldDB" id="A0A3P7ITP0"/>
<keyword evidence="2" id="KW-0472">Membrane</keyword>
<dbReference type="EMBL" id="UYYB01097098">
    <property type="protein sequence ID" value="VDM76480.1"/>
    <property type="molecule type" value="Genomic_DNA"/>
</dbReference>
<evidence type="ECO:0000313" key="4">
    <source>
        <dbReference type="Proteomes" id="UP000270094"/>
    </source>
</evidence>
<dbReference type="Proteomes" id="UP000270094">
    <property type="component" value="Unassembled WGS sequence"/>
</dbReference>
<name>A0A3P7ITP0_STRVU</name>
<accession>A0A3P7ITP0</accession>
<feature type="region of interest" description="Disordered" evidence="1">
    <location>
        <begin position="48"/>
        <end position="68"/>
    </location>
</feature>
<keyword evidence="2" id="KW-1133">Transmembrane helix</keyword>
<evidence type="ECO:0000313" key="3">
    <source>
        <dbReference type="EMBL" id="VDM76480.1"/>
    </source>
</evidence>
<evidence type="ECO:0000256" key="1">
    <source>
        <dbReference type="SAM" id="MobiDB-lite"/>
    </source>
</evidence>
<gene>
    <name evidence="3" type="ORF">SVUK_LOCUS11478</name>
</gene>
<protein>
    <submittedName>
        <fullName evidence="3">Uncharacterized protein</fullName>
    </submittedName>
</protein>
<keyword evidence="2" id="KW-0812">Transmembrane</keyword>
<proteinExistence type="predicted"/>
<sequence>MIIFLRDVNIYAFFAFSVTFCCRMLPIIYHYRFRRMSALDSQASTAFTEPEDGFADDDLLAPDDISGQ</sequence>
<evidence type="ECO:0000256" key="2">
    <source>
        <dbReference type="SAM" id="Phobius"/>
    </source>
</evidence>
<reference evidence="3 4" key="1">
    <citation type="submission" date="2018-11" db="EMBL/GenBank/DDBJ databases">
        <authorList>
            <consortium name="Pathogen Informatics"/>
        </authorList>
    </citation>
    <scope>NUCLEOTIDE SEQUENCE [LARGE SCALE GENOMIC DNA]</scope>
</reference>
<feature type="transmembrane region" description="Helical" evidence="2">
    <location>
        <begin position="12"/>
        <end position="31"/>
    </location>
</feature>
<organism evidence="3 4">
    <name type="scientific">Strongylus vulgaris</name>
    <name type="common">Blood worm</name>
    <dbReference type="NCBI Taxonomy" id="40348"/>
    <lineage>
        <taxon>Eukaryota</taxon>
        <taxon>Metazoa</taxon>
        <taxon>Ecdysozoa</taxon>
        <taxon>Nematoda</taxon>
        <taxon>Chromadorea</taxon>
        <taxon>Rhabditida</taxon>
        <taxon>Rhabditina</taxon>
        <taxon>Rhabditomorpha</taxon>
        <taxon>Strongyloidea</taxon>
        <taxon>Strongylidae</taxon>
        <taxon>Strongylus</taxon>
    </lineage>
</organism>
<feature type="compositionally biased region" description="Acidic residues" evidence="1">
    <location>
        <begin position="49"/>
        <end position="61"/>
    </location>
</feature>
<dbReference type="OrthoDB" id="19923at2759"/>